<dbReference type="InterPro" id="IPR050330">
    <property type="entry name" value="Bact_OuterMem_StrucFunc"/>
</dbReference>
<sequence length="208" mass="21795">MKLRNFTSVVLVLALSAAGCAQQNNGANGAGAAGGANGYGSNGQYGAGYGNAGQAGYGNGANGGGQYGYGNGANGAGQYGNGEGRYTPADLRNPASILSQRVIYFDYDSSNIKPEYQAVVNAHAALLAAYPNLKVKLEGHADERGSREYNVALSERRGYAVQDYVLLKGVKLDQVEVIGYGEEIPAVFGHDESAWGKNRRVEIRYAGE</sequence>
<dbReference type="KEGG" id="tdu:QJT80_00500"/>
<comment type="subcellular location">
    <subcellularLocation>
        <location evidence="8">Cell outer membrane</location>
        <topology evidence="8">Lipid-anchor</topology>
    </subcellularLocation>
</comment>
<dbReference type="CDD" id="cd07185">
    <property type="entry name" value="OmpA_C-like"/>
    <property type="match status" value="1"/>
</dbReference>
<keyword evidence="1 8" id="KW-0132">Cell division</keyword>
<evidence type="ECO:0000313" key="11">
    <source>
        <dbReference type="EMBL" id="WGZ90964.1"/>
    </source>
</evidence>
<dbReference type="PANTHER" id="PTHR30329:SF21">
    <property type="entry name" value="LIPOPROTEIN YIAD-RELATED"/>
    <property type="match status" value="1"/>
</dbReference>
<keyword evidence="7 8" id="KW-0131">Cell cycle</keyword>
<dbReference type="InterPro" id="IPR006664">
    <property type="entry name" value="OMP_bac"/>
</dbReference>
<evidence type="ECO:0000256" key="7">
    <source>
        <dbReference type="ARBA" id="ARBA00023306"/>
    </source>
</evidence>
<evidence type="ECO:0000256" key="8">
    <source>
        <dbReference type="HAMAP-Rule" id="MF_02204"/>
    </source>
</evidence>
<evidence type="ECO:0000256" key="3">
    <source>
        <dbReference type="ARBA" id="ARBA00023136"/>
    </source>
</evidence>
<keyword evidence="3 8" id="KW-0472">Membrane</keyword>
<comment type="similarity">
    <text evidence="8">Belongs to the Pal lipoprotein family.</text>
</comment>
<accession>A0AA95H9N8</accession>
<dbReference type="PROSITE" id="PS51123">
    <property type="entry name" value="OMPA_2"/>
    <property type="match status" value="1"/>
</dbReference>
<keyword evidence="2 8" id="KW-0732">Signal</keyword>
<evidence type="ECO:0000256" key="1">
    <source>
        <dbReference type="ARBA" id="ARBA00022618"/>
    </source>
</evidence>
<dbReference type="InterPro" id="IPR036737">
    <property type="entry name" value="OmpA-like_sf"/>
</dbReference>
<evidence type="ECO:0000256" key="2">
    <source>
        <dbReference type="ARBA" id="ARBA00022729"/>
    </source>
</evidence>
<evidence type="ECO:0000256" key="5">
    <source>
        <dbReference type="ARBA" id="ARBA00023237"/>
    </source>
</evidence>
<dbReference type="Proteomes" id="UP001300672">
    <property type="component" value="Chromosome"/>
</dbReference>
<dbReference type="PROSITE" id="PS51257">
    <property type="entry name" value="PROKAR_LIPOPROTEIN"/>
    <property type="match status" value="1"/>
</dbReference>
<dbReference type="InterPro" id="IPR014169">
    <property type="entry name" value="Pal_lipo_C"/>
</dbReference>
<evidence type="ECO:0000259" key="10">
    <source>
        <dbReference type="PROSITE" id="PS51123"/>
    </source>
</evidence>
<dbReference type="GO" id="GO:0051301">
    <property type="term" value="P:cell division"/>
    <property type="evidence" value="ECO:0007669"/>
    <property type="project" value="UniProtKB-UniRule"/>
</dbReference>
<gene>
    <name evidence="8 11" type="primary">pal</name>
    <name evidence="11" type="ORF">QJT80_00500</name>
</gene>
<dbReference type="Gene3D" id="3.30.1330.60">
    <property type="entry name" value="OmpA-like domain"/>
    <property type="match status" value="1"/>
</dbReference>
<evidence type="ECO:0000256" key="9">
    <source>
        <dbReference type="SAM" id="SignalP"/>
    </source>
</evidence>
<evidence type="ECO:0000256" key="6">
    <source>
        <dbReference type="ARBA" id="ARBA00023288"/>
    </source>
</evidence>
<comment type="function">
    <text evidence="8">Part of the Tol-Pal system, which plays a role in outer membrane invagination during cell division and is important for maintaining outer membrane integrity.</text>
</comment>
<name>A0AA95H9N8_9GAMM</name>
<feature type="domain" description="OmpA-like" evidence="10">
    <location>
        <begin position="92"/>
        <end position="208"/>
    </location>
</feature>
<dbReference type="PRINTS" id="PR01021">
    <property type="entry name" value="OMPADOMAIN"/>
</dbReference>
<dbReference type="NCBIfam" id="TIGR02802">
    <property type="entry name" value="Pal_lipo"/>
    <property type="match status" value="1"/>
</dbReference>
<dbReference type="Pfam" id="PF00691">
    <property type="entry name" value="OmpA"/>
    <property type="match status" value="1"/>
</dbReference>
<feature type="chain" id="PRO_5041739786" description="Peptidoglycan-associated lipoprotein" evidence="9">
    <location>
        <begin position="22"/>
        <end position="208"/>
    </location>
</feature>
<feature type="signal peptide" evidence="9">
    <location>
        <begin position="1"/>
        <end position="21"/>
    </location>
</feature>
<protein>
    <recommendedName>
        <fullName evidence="8">Peptidoglycan-associated lipoprotein</fullName>
        <shortName evidence="8">PAL</shortName>
    </recommendedName>
</protein>
<dbReference type="AlphaFoldDB" id="A0AA95H9N8"/>
<dbReference type="PANTHER" id="PTHR30329">
    <property type="entry name" value="STATOR ELEMENT OF FLAGELLAR MOTOR COMPLEX"/>
    <property type="match status" value="1"/>
</dbReference>
<keyword evidence="6 8" id="KW-0449">Lipoprotein</keyword>
<reference evidence="11" key="1">
    <citation type="journal article" date="2023" name="Int. J. Mol. Sci.">
        <title>Metagenomics Revealed a New Genus 'Candidatus Thiocaldithrix dubininis' gen. nov., sp. nov. and a New Species 'Candidatus Thiothrix putei' sp. nov. in the Family Thiotrichaceae, Some Members of Which Have Traits of Both Na+- and H+-Motive Energetics.</title>
        <authorList>
            <person name="Ravin N.V."/>
            <person name="Muntyan M.S."/>
            <person name="Smolyakov D.D."/>
            <person name="Rudenko T.S."/>
            <person name="Beletsky A.V."/>
            <person name="Mardanov A.V."/>
            <person name="Grabovich M.Y."/>
        </authorList>
    </citation>
    <scope>NUCLEOTIDE SEQUENCE</scope>
    <source>
        <strain evidence="11">GKL-01</strain>
    </source>
</reference>
<keyword evidence="4 8" id="KW-0564">Palmitate</keyword>
<proteinExistence type="inferred from homology"/>
<evidence type="ECO:0000256" key="4">
    <source>
        <dbReference type="ARBA" id="ARBA00023139"/>
    </source>
</evidence>
<organism evidence="11">
    <name type="scientific">Candidatus Thiocaldithrix dubininis</name>
    <dbReference type="NCBI Taxonomy" id="3080823"/>
    <lineage>
        <taxon>Bacteria</taxon>
        <taxon>Pseudomonadati</taxon>
        <taxon>Pseudomonadota</taxon>
        <taxon>Gammaproteobacteria</taxon>
        <taxon>Thiotrichales</taxon>
        <taxon>Thiotrichaceae</taxon>
        <taxon>Candidatus Thiocaldithrix</taxon>
    </lineage>
</organism>
<dbReference type="GO" id="GO:0009279">
    <property type="term" value="C:cell outer membrane"/>
    <property type="evidence" value="ECO:0007669"/>
    <property type="project" value="UniProtKB-SubCell"/>
</dbReference>
<keyword evidence="5 8" id="KW-0998">Cell outer membrane</keyword>
<reference evidence="11" key="2">
    <citation type="submission" date="2023-04" db="EMBL/GenBank/DDBJ databases">
        <authorList>
            <person name="Beletskiy A.V."/>
            <person name="Mardanov A.V."/>
            <person name="Ravin N.V."/>
        </authorList>
    </citation>
    <scope>NUCLEOTIDE SEQUENCE</scope>
    <source>
        <strain evidence="11">GKL-01</strain>
    </source>
</reference>
<comment type="subunit">
    <text evidence="8">The Tol-Pal system is composed of five core proteins: the inner membrane proteins TolA, TolQ and TolR, the periplasmic protein TolB and the outer membrane protein Pal. They form a network linking the inner and outer membranes and the peptidoglycan layer.</text>
</comment>
<dbReference type="SUPFAM" id="SSF103088">
    <property type="entry name" value="OmpA-like"/>
    <property type="match status" value="1"/>
</dbReference>
<dbReference type="EMBL" id="CP124755">
    <property type="protein sequence ID" value="WGZ90964.1"/>
    <property type="molecule type" value="Genomic_DNA"/>
</dbReference>
<dbReference type="InterPro" id="IPR006665">
    <property type="entry name" value="OmpA-like"/>
</dbReference>
<dbReference type="HAMAP" id="MF_02204">
    <property type="entry name" value="Pal"/>
    <property type="match status" value="1"/>
</dbReference>
<dbReference type="InterPro" id="IPR039001">
    <property type="entry name" value="Pal"/>
</dbReference>